<comment type="similarity">
    <text evidence="1">Belongs to the short-chain dehydrogenases/reductases (SDR) family.</text>
</comment>
<organism evidence="3 4">
    <name type="scientific">Sporichthya brevicatena</name>
    <dbReference type="NCBI Taxonomy" id="171442"/>
    <lineage>
        <taxon>Bacteria</taxon>
        <taxon>Bacillati</taxon>
        <taxon>Actinomycetota</taxon>
        <taxon>Actinomycetes</taxon>
        <taxon>Sporichthyales</taxon>
        <taxon>Sporichthyaceae</taxon>
        <taxon>Sporichthya</taxon>
    </lineage>
</organism>
<dbReference type="InterPro" id="IPR002347">
    <property type="entry name" value="SDR_fam"/>
</dbReference>
<dbReference type="Gene3D" id="3.40.50.720">
    <property type="entry name" value="NAD(P)-binding Rossmann-like Domain"/>
    <property type="match status" value="1"/>
</dbReference>
<evidence type="ECO:0000313" key="4">
    <source>
        <dbReference type="Proteomes" id="UP001500957"/>
    </source>
</evidence>
<sequence length="244" mass="25193">MTRANAVALVFDQDSGLGVATARALHKLGATVVVAGPDPSGHDADVVLLENDWTDEDAVAQVCAAAREYGPIRSAVAISGLSSSRRLVDRSGGVHPLAEFDQALRHGLWGPFNVLRSVAAAMRTNEPDENGQRGVIVTTASVSAYDGQVGQVAYAAAKGGVVAMTLPAARDLAPMGIRVCGVAPGLFAVPKAAGLGPDVARPVLSPPRLGHPEEFAELVGHIVTNPYLNAEVIRLDGGLRLSAK</sequence>
<name>A0ABN1H3U1_9ACTN</name>
<dbReference type="PROSITE" id="PS00061">
    <property type="entry name" value="ADH_SHORT"/>
    <property type="match status" value="1"/>
</dbReference>
<keyword evidence="4" id="KW-1185">Reference proteome</keyword>
<evidence type="ECO:0000313" key="3">
    <source>
        <dbReference type="EMBL" id="GAA0627869.1"/>
    </source>
</evidence>
<protein>
    <submittedName>
        <fullName evidence="3">3-hydroxyacyl-CoA dehydrogenase</fullName>
    </submittedName>
</protein>
<dbReference type="Proteomes" id="UP001500957">
    <property type="component" value="Unassembled WGS sequence"/>
</dbReference>
<dbReference type="PANTHER" id="PTHR43658:SF8">
    <property type="entry name" value="17-BETA-HYDROXYSTEROID DEHYDROGENASE 14-RELATED"/>
    <property type="match status" value="1"/>
</dbReference>
<dbReference type="InterPro" id="IPR036291">
    <property type="entry name" value="NAD(P)-bd_dom_sf"/>
</dbReference>
<dbReference type="EMBL" id="BAAAHE010000030">
    <property type="protein sequence ID" value="GAA0627869.1"/>
    <property type="molecule type" value="Genomic_DNA"/>
</dbReference>
<gene>
    <name evidence="3" type="ORF">GCM10009547_34340</name>
</gene>
<dbReference type="PRINTS" id="PR00081">
    <property type="entry name" value="GDHRDH"/>
</dbReference>
<proteinExistence type="inferred from homology"/>
<evidence type="ECO:0000256" key="1">
    <source>
        <dbReference type="ARBA" id="ARBA00006484"/>
    </source>
</evidence>
<dbReference type="Pfam" id="PF00106">
    <property type="entry name" value="adh_short"/>
    <property type="match status" value="1"/>
</dbReference>
<dbReference type="InterPro" id="IPR020904">
    <property type="entry name" value="Sc_DH/Rdtase_CS"/>
</dbReference>
<dbReference type="PANTHER" id="PTHR43658">
    <property type="entry name" value="SHORT-CHAIN DEHYDROGENASE/REDUCTASE"/>
    <property type="match status" value="1"/>
</dbReference>
<accession>A0ABN1H3U1</accession>
<reference evidence="3 4" key="1">
    <citation type="journal article" date="2019" name="Int. J. Syst. Evol. Microbiol.">
        <title>The Global Catalogue of Microorganisms (GCM) 10K type strain sequencing project: providing services to taxonomists for standard genome sequencing and annotation.</title>
        <authorList>
            <consortium name="The Broad Institute Genomics Platform"/>
            <consortium name="The Broad Institute Genome Sequencing Center for Infectious Disease"/>
            <person name="Wu L."/>
            <person name="Ma J."/>
        </authorList>
    </citation>
    <scope>NUCLEOTIDE SEQUENCE [LARGE SCALE GENOMIC DNA]</scope>
    <source>
        <strain evidence="3 4">JCM 10671</strain>
    </source>
</reference>
<evidence type="ECO:0000256" key="2">
    <source>
        <dbReference type="ARBA" id="ARBA00023002"/>
    </source>
</evidence>
<dbReference type="RefSeq" id="WP_344606969.1">
    <property type="nucleotide sequence ID" value="NZ_BAAAHE010000030.1"/>
</dbReference>
<dbReference type="SUPFAM" id="SSF51735">
    <property type="entry name" value="NAD(P)-binding Rossmann-fold domains"/>
    <property type="match status" value="1"/>
</dbReference>
<comment type="caution">
    <text evidence="3">The sequence shown here is derived from an EMBL/GenBank/DDBJ whole genome shotgun (WGS) entry which is preliminary data.</text>
</comment>
<keyword evidence="2" id="KW-0560">Oxidoreductase</keyword>